<comment type="caution">
    <text evidence="7">The sequence shown here is derived from an EMBL/GenBank/DDBJ whole genome shotgun (WGS) entry which is preliminary data.</text>
</comment>
<dbReference type="SUPFAM" id="SSF49785">
    <property type="entry name" value="Galactose-binding domain-like"/>
    <property type="match status" value="1"/>
</dbReference>
<evidence type="ECO:0000256" key="4">
    <source>
        <dbReference type="SAM" id="SignalP"/>
    </source>
</evidence>
<dbReference type="Pfam" id="PF07555">
    <property type="entry name" value="NAGidase"/>
    <property type="match status" value="1"/>
</dbReference>
<dbReference type="Gene3D" id="3.30.379.10">
    <property type="entry name" value="Chitobiase/beta-hexosaminidase domain 2-like"/>
    <property type="match status" value="1"/>
</dbReference>
<dbReference type="Gene3D" id="3.20.20.80">
    <property type="entry name" value="Glycosidases"/>
    <property type="match status" value="1"/>
</dbReference>
<dbReference type="Pfam" id="PF02838">
    <property type="entry name" value="Glyco_hydro_20b"/>
    <property type="match status" value="1"/>
</dbReference>
<reference evidence="7" key="2">
    <citation type="submission" date="2021-04" db="EMBL/GenBank/DDBJ databases">
        <authorList>
            <person name="Gilroy R."/>
        </authorList>
    </citation>
    <scope>NUCLEOTIDE SEQUENCE</scope>
    <source>
        <strain evidence="7">MalCec1-1739</strain>
    </source>
</reference>
<keyword evidence="2 3" id="KW-0326">Glycosidase</keyword>
<evidence type="ECO:0000259" key="6">
    <source>
        <dbReference type="PROSITE" id="PS52009"/>
    </source>
</evidence>
<sequence>MNNYKKTLCLFAFCALAAVSATAQDTGFDLDSQRGESQDVMPVTGHKIDHHGLFINPTPQAMELLEDAKLAVTDGFDVNDKHGKFGNSLNFIRQNDKGVSLTIDFGKKVASRKGVEQKSGAYILTVDKRGVNIVGYDERGAFYGLQTLRQIMESPVAQDGTLPYITIGDYPSLPYRGVVEGFYGTPWSHQVRMDLIDFYGRNKMNTYIYGPKDDPYHSSPNWRLPYPEKEAENIRQLVERSKANRVDFVWAIHPGQDIKWNEEDYQNLVHKFNLMYDLGVRSFAIFFDDISGEGTNPVKQTELLNRLSKDFVKAKGDVSPLIVCPTDYSRLWAKPGEDGALAIYGRTLDPSVNVFWTGDVVCSDLTRETLDWINTRIKRPAYYWWNYPVTDYVRNIILQGPVYGLDTTLDDDDLCGFVSNPMEHGEASQLALYGVADYSWNISDYNPLDNWERGLRALMPGAADAYRTFAIHSCDTETGYRRDESWETKTFRLAGWDDKAAGRLLAEFNEIESVPAIIEERCPNQALLSELRPWLIEFGKLGTRGRRALELMMLYRAAVSDADFWDNYIANVMTDEERAAYQAHKSGTMKLQPFYENAMDDLAGAFMTKLMGEAPKTYKGMASFANGKTTLTKLMFDNDTVTHYTSGVSQKAGDWIGVDLGKVIDVTEVSILQGRNSVDDVDYFDHAILECSADGRTWQPLLADLRGQYVIDWRGGAVKARYVRLRRLDSQRTNYASVRSFEVNPLRLDNLGFTLDCDDTAGALAMFDRRLDTTFGNRGTVTFGTAEGVRGYTFLFGEIGKSDVKIRQLAADGSKLSETVVDDPFTTIRLSDGAASIQIDGQVDVFEVIPND</sequence>
<feature type="active site" description="Proton donor" evidence="3">
    <location>
        <position position="289"/>
    </location>
</feature>
<dbReference type="PANTHER" id="PTHR13170:SF16">
    <property type="entry name" value="PROTEIN O-GLCNACASE"/>
    <property type="match status" value="1"/>
</dbReference>
<dbReference type="Gene3D" id="1.20.58.460">
    <property type="entry name" value="Hyaluronidase post-catalytic domain-like"/>
    <property type="match status" value="1"/>
</dbReference>
<name>A0A9D2ZTX6_9BACT</name>
<feature type="signal peptide" evidence="4">
    <location>
        <begin position="1"/>
        <end position="23"/>
    </location>
</feature>
<comment type="similarity">
    <text evidence="3">Belongs to the glycosyl hydrolase 84 family.</text>
</comment>
<dbReference type="GO" id="GO:1901135">
    <property type="term" value="P:carbohydrate derivative metabolic process"/>
    <property type="evidence" value="ECO:0007669"/>
    <property type="project" value="UniProtKB-ARBA"/>
</dbReference>
<dbReference type="InterPro" id="IPR017853">
    <property type="entry name" value="GH"/>
</dbReference>
<dbReference type="Pfam" id="PF00754">
    <property type="entry name" value="F5_F8_type_C"/>
    <property type="match status" value="1"/>
</dbReference>
<evidence type="ECO:0000313" key="7">
    <source>
        <dbReference type="EMBL" id="HJD52775.1"/>
    </source>
</evidence>
<protein>
    <submittedName>
        <fullName evidence="7">Beta-N-acetylglucosaminidase domain-containing protein</fullName>
    </submittedName>
</protein>
<keyword evidence="1 3" id="KW-0378">Hydrolase</keyword>
<keyword evidence="4" id="KW-0732">Signal</keyword>
<dbReference type="InterPro" id="IPR000421">
    <property type="entry name" value="FA58C"/>
</dbReference>
<dbReference type="GO" id="GO:0015929">
    <property type="term" value="F:hexosaminidase activity"/>
    <property type="evidence" value="ECO:0007669"/>
    <property type="project" value="UniProtKB-ARBA"/>
</dbReference>
<evidence type="ECO:0000313" key="8">
    <source>
        <dbReference type="Proteomes" id="UP000787625"/>
    </source>
</evidence>
<dbReference type="PANTHER" id="PTHR13170">
    <property type="entry name" value="O-GLCNACASE"/>
    <property type="match status" value="1"/>
</dbReference>
<evidence type="ECO:0000256" key="2">
    <source>
        <dbReference type="ARBA" id="ARBA00023295"/>
    </source>
</evidence>
<dbReference type="GO" id="GO:0005975">
    <property type="term" value="P:carbohydrate metabolic process"/>
    <property type="evidence" value="ECO:0007669"/>
    <property type="project" value="UniProtKB-ARBA"/>
</dbReference>
<dbReference type="InterPro" id="IPR015882">
    <property type="entry name" value="HEX_bac_N"/>
</dbReference>
<dbReference type="PROSITE" id="PS50022">
    <property type="entry name" value="FA58C_3"/>
    <property type="match status" value="1"/>
</dbReference>
<dbReference type="Proteomes" id="UP000787625">
    <property type="component" value="Unassembled WGS sequence"/>
</dbReference>
<feature type="domain" description="F5/8 type C" evidence="5">
    <location>
        <begin position="598"/>
        <end position="748"/>
    </location>
</feature>
<dbReference type="SUPFAM" id="SSF55545">
    <property type="entry name" value="beta-N-acetylhexosaminidase-like domain"/>
    <property type="match status" value="1"/>
</dbReference>
<dbReference type="SUPFAM" id="SSF140657">
    <property type="entry name" value="Hyaluronidase post-catalytic domain-like"/>
    <property type="match status" value="1"/>
</dbReference>
<reference evidence="7" key="1">
    <citation type="journal article" date="2021" name="PeerJ">
        <title>Extensive microbial diversity within the chicken gut microbiome revealed by metagenomics and culture.</title>
        <authorList>
            <person name="Gilroy R."/>
            <person name="Ravi A."/>
            <person name="Getino M."/>
            <person name="Pursley I."/>
            <person name="Horton D.L."/>
            <person name="Alikhan N.F."/>
            <person name="Baker D."/>
            <person name="Gharbi K."/>
            <person name="Hall N."/>
            <person name="Watson M."/>
            <person name="Adriaenssens E.M."/>
            <person name="Foster-Nyarko E."/>
            <person name="Jarju S."/>
            <person name="Secka A."/>
            <person name="Antonio M."/>
            <person name="Oren A."/>
            <person name="Chaudhuri R.R."/>
            <person name="La Ragione R."/>
            <person name="Hildebrand F."/>
            <person name="Pallen M.J."/>
        </authorList>
    </citation>
    <scope>NUCLEOTIDE SEQUENCE</scope>
    <source>
        <strain evidence="7">MalCec1-1739</strain>
    </source>
</reference>
<evidence type="ECO:0000256" key="3">
    <source>
        <dbReference type="PROSITE-ProRule" id="PRU01353"/>
    </source>
</evidence>
<gene>
    <name evidence="7" type="ORF">IAA93_03480</name>
</gene>
<dbReference type="PROSITE" id="PS52009">
    <property type="entry name" value="GH84"/>
    <property type="match status" value="1"/>
</dbReference>
<dbReference type="SUPFAM" id="SSF51445">
    <property type="entry name" value="(Trans)glycosidases"/>
    <property type="match status" value="1"/>
</dbReference>
<dbReference type="AlphaFoldDB" id="A0A9D2ZTX6"/>
<feature type="chain" id="PRO_5039227192" evidence="4">
    <location>
        <begin position="24"/>
        <end position="852"/>
    </location>
</feature>
<organism evidence="7 8">
    <name type="scientific">Candidatus Avibacteroides avistercoris</name>
    <dbReference type="NCBI Taxonomy" id="2840690"/>
    <lineage>
        <taxon>Bacteria</taxon>
        <taxon>Pseudomonadati</taxon>
        <taxon>Bacteroidota</taxon>
        <taxon>Bacteroidia</taxon>
        <taxon>Bacteroidales</taxon>
        <taxon>Bacteroidaceae</taxon>
        <taxon>Bacteroidaceae incertae sedis</taxon>
        <taxon>Candidatus Avibacteroides</taxon>
    </lineage>
</organism>
<feature type="domain" description="GH84" evidence="6">
    <location>
        <begin position="174"/>
        <end position="443"/>
    </location>
</feature>
<dbReference type="EMBL" id="DWUP01000069">
    <property type="protein sequence ID" value="HJD52775.1"/>
    <property type="molecule type" value="Genomic_DNA"/>
</dbReference>
<accession>A0A9D2ZTX6</accession>
<dbReference type="Gene3D" id="2.60.120.260">
    <property type="entry name" value="Galactose-binding domain-like"/>
    <property type="match status" value="1"/>
</dbReference>
<evidence type="ECO:0000256" key="1">
    <source>
        <dbReference type="ARBA" id="ARBA00022801"/>
    </source>
</evidence>
<dbReference type="InterPro" id="IPR011496">
    <property type="entry name" value="O-GlcNAcase_cat"/>
</dbReference>
<evidence type="ECO:0000259" key="5">
    <source>
        <dbReference type="PROSITE" id="PS50022"/>
    </source>
</evidence>
<dbReference type="InterPro" id="IPR029018">
    <property type="entry name" value="Hex-like_dom2"/>
</dbReference>
<dbReference type="InterPro" id="IPR008979">
    <property type="entry name" value="Galactose-bd-like_sf"/>
</dbReference>
<proteinExistence type="inferred from homology"/>
<dbReference type="InterPro" id="IPR051822">
    <property type="entry name" value="Glycosyl_Hydrolase_84"/>
</dbReference>